<reference evidence="1 2" key="1">
    <citation type="journal article" date="2019" name="Int. J. Syst. Evol. Microbiol.">
        <title>The Global Catalogue of Microorganisms (GCM) 10K type strain sequencing project: providing services to taxonomists for standard genome sequencing and annotation.</title>
        <authorList>
            <consortium name="The Broad Institute Genomics Platform"/>
            <consortium name="The Broad Institute Genome Sequencing Center for Infectious Disease"/>
            <person name="Wu L."/>
            <person name="Ma J."/>
        </authorList>
    </citation>
    <scope>NUCLEOTIDE SEQUENCE [LARGE SCALE GENOMIC DNA]</scope>
    <source>
        <strain evidence="1 2">JCM 14545</strain>
    </source>
</reference>
<dbReference type="EMBL" id="BAAANN010000002">
    <property type="protein sequence ID" value="GAA1940270.1"/>
    <property type="molecule type" value="Genomic_DNA"/>
</dbReference>
<organism evidence="1 2">
    <name type="scientific">Amycolatopsis minnesotensis</name>
    <dbReference type="NCBI Taxonomy" id="337894"/>
    <lineage>
        <taxon>Bacteria</taxon>
        <taxon>Bacillati</taxon>
        <taxon>Actinomycetota</taxon>
        <taxon>Actinomycetes</taxon>
        <taxon>Pseudonocardiales</taxon>
        <taxon>Pseudonocardiaceae</taxon>
        <taxon>Amycolatopsis</taxon>
    </lineage>
</organism>
<keyword evidence="2" id="KW-1185">Reference proteome</keyword>
<name>A0ABN2Q0I2_9PSEU</name>
<proteinExistence type="predicted"/>
<dbReference type="RefSeq" id="WP_344412752.1">
    <property type="nucleotide sequence ID" value="NZ_BAAANN010000002.1"/>
</dbReference>
<sequence>MFKGTRTSAVKSTQKTALAAFLKLFTLDSEEEYVEVGERLTCEEAEALAALFGAHGHLTTAQVWLEAHETDCMGPIGRHLTIYDHTQIGIFQDV</sequence>
<comment type="caution">
    <text evidence="1">The sequence shown here is derived from an EMBL/GenBank/DDBJ whole genome shotgun (WGS) entry which is preliminary data.</text>
</comment>
<protein>
    <submittedName>
        <fullName evidence="1">Uncharacterized protein</fullName>
    </submittedName>
</protein>
<dbReference type="Proteomes" id="UP001501116">
    <property type="component" value="Unassembled WGS sequence"/>
</dbReference>
<evidence type="ECO:0000313" key="1">
    <source>
        <dbReference type="EMBL" id="GAA1940270.1"/>
    </source>
</evidence>
<evidence type="ECO:0000313" key="2">
    <source>
        <dbReference type="Proteomes" id="UP001501116"/>
    </source>
</evidence>
<gene>
    <name evidence="1" type="ORF">GCM10009754_04270</name>
</gene>
<accession>A0ABN2Q0I2</accession>